<organism evidence="4 5">
    <name type="scientific">Neogobius melanostomus</name>
    <name type="common">round goby</name>
    <dbReference type="NCBI Taxonomy" id="47308"/>
    <lineage>
        <taxon>Eukaryota</taxon>
        <taxon>Metazoa</taxon>
        <taxon>Chordata</taxon>
        <taxon>Craniata</taxon>
        <taxon>Vertebrata</taxon>
        <taxon>Euteleostomi</taxon>
        <taxon>Actinopterygii</taxon>
        <taxon>Neopterygii</taxon>
        <taxon>Teleostei</taxon>
        <taxon>Neoteleostei</taxon>
        <taxon>Acanthomorphata</taxon>
        <taxon>Gobiaria</taxon>
        <taxon>Gobiiformes</taxon>
        <taxon>Gobioidei</taxon>
        <taxon>Gobiidae</taxon>
        <taxon>Benthophilinae</taxon>
        <taxon>Neogobiini</taxon>
        <taxon>Neogobius</taxon>
    </lineage>
</organism>
<accession>A0A8C6T0T1</accession>
<reference evidence="4" key="2">
    <citation type="submission" date="2025-09" db="UniProtKB">
        <authorList>
            <consortium name="Ensembl"/>
        </authorList>
    </citation>
    <scope>IDENTIFICATION</scope>
</reference>
<dbReference type="PANTHER" id="PTHR15555">
    <property type="entry name" value="ZINC FINGER HIT DOMAIN CONTAINING PROTEIN 2 PROTEIN FON -RELATED"/>
    <property type="match status" value="1"/>
</dbReference>
<dbReference type="Pfam" id="PF04438">
    <property type="entry name" value="zf-HIT"/>
    <property type="match status" value="1"/>
</dbReference>
<evidence type="ECO:0000259" key="3">
    <source>
        <dbReference type="PROSITE" id="PS51083"/>
    </source>
</evidence>
<dbReference type="Ensembl" id="ENSNMLT00000014560.1">
    <property type="protein sequence ID" value="ENSNMLP00000012910.1"/>
    <property type="gene ID" value="ENSNMLG00000008745.1"/>
</dbReference>
<evidence type="ECO:0000256" key="2">
    <source>
        <dbReference type="SAM" id="Coils"/>
    </source>
</evidence>
<feature type="domain" description="HIT-type" evidence="3">
    <location>
        <begin position="68"/>
        <end position="101"/>
    </location>
</feature>
<reference evidence="4" key="1">
    <citation type="submission" date="2025-08" db="UniProtKB">
        <authorList>
            <consortium name="Ensembl"/>
        </authorList>
    </citation>
    <scope>IDENTIFICATION</scope>
</reference>
<evidence type="ECO:0000256" key="1">
    <source>
        <dbReference type="PROSITE-ProRule" id="PRU00453"/>
    </source>
</evidence>
<proteinExistence type="predicted"/>
<dbReference type="Proteomes" id="UP000694523">
    <property type="component" value="Unplaced"/>
</dbReference>
<dbReference type="GO" id="GO:0008270">
    <property type="term" value="F:zinc ion binding"/>
    <property type="evidence" value="ECO:0007669"/>
    <property type="project" value="UniProtKB-UniRule"/>
</dbReference>
<sequence>MNPMTKRRLPSSLRNLLTDIYPKEEWTDLDPDLESRDEIIFPSIKSTAASDEPLTPASQDNSKGRSVCMLCTSKPSLYTCPRCNVPYCSLNCYKSPEHSICSEDFYKESVLQEIKGMGKTEAEGKKKMQEILIGLRKKAENTEGGMKSLLTEEGFLSEESEQEAKDTMTNVKAIELLSRLAELQEASEENAEEIETILRNLQKIEPGDNVDGLEDEDVKDEDEPDLAERLQGLDIEALSEEQLWSLLDKKEKEKFVGLIKHGFLGGLVSLWKPWWEEHEESGQLLIEVLQESMSIEKKDGANTVEHLPVETQGNKSSTIVKRLKEKRKDINNIQGSAQTGVPSVSAKIPKLSSLCSNPSPLVGFSLINVLFGYAFSLCFFNGDTDSLMYELCDMILAMSEVLNSNKVFNSVQEALDSGEKCILSEGYFDKDDANAPVRAVEAVAHILTGRNSTDAIGYCLSALSQLRSLLSQARASLSKEGEEGNKRQKYFMASKKCEFLQAWVMENGHNIHVMTIELWNEHRKKESEKVSMTKTKSVVEQTWKKGGRRGNCKLVQEL</sequence>
<protein>
    <submittedName>
        <fullName evidence="4">Zinc finger, HIT-type containing 2</fullName>
    </submittedName>
</protein>
<dbReference type="InterPro" id="IPR007529">
    <property type="entry name" value="Znf_HIT"/>
</dbReference>
<dbReference type="PROSITE" id="PS51083">
    <property type="entry name" value="ZF_HIT"/>
    <property type="match status" value="1"/>
</dbReference>
<dbReference type="CDD" id="cd23024">
    <property type="entry name" value="zf-HIT_ZNHIT2-3"/>
    <property type="match status" value="1"/>
</dbReference>
<keyword evidence="2" id="KW-0175">Coiled coil</keyword>
<dbReference type="SUPFAM" id="SSF144232">
    <property type="entry name" value="HIT/MYND zinc finger-like"/>
    <property type="match status" value="1"/>
</dbReference>
<feature type="coiled-coil region" evidence="2">
    <location>
        <begin position="173"/>
        <end position="204"/>
    </location>
</feature>
<evidence type="ECO:0000313" key="4">
    <source>
        <dbReference type="Ensembl" id="ENSNMLP00000012910.1"/>
    </source>
</evidence>
<dbReference type="AlphaFoldDB" id="A0A8C6T0T1"/>
<name>A0A8C6T0T1_9GOBI</name>
<evidence type="ECO:0000313" key="5">
    <source>
        <dbReference type="Proteomes" id="UP000694523"/>
    </source>
</evidence>
<keyword evidence="5" id="KW-1185">Reference proteome</keyword>
<dbReference type="Gene3D" id="3.30.60.190">
    <property type="match status" value="1"/>
</dbReference>
<keyword evidence="1" id="KW-0863">Zinc-finger</keyword>
<dbReference type="InterPro" id="IPR039646">
    <property type="entry name" value="ZNHIT2"/>
</dbReference>
<keyword evidence="1" id="KW-0479">Metal-binding</keyword>
<dbReference type="PANTHER" id="PTHR15555:SF0">
    <property type="entry name" value="ZINC FINGER HIT DOMAIN-CONTAINING PROTEIN 2"/>
    <property type="match status" value="1"/>
</dbReference>
<keyword evidence="1" id="KW-0862">Zinc</keyword>